<dbReference type="Proteomes" id="UP001596060">
    <property type="component" value="Unassembled WGS sequence"/>
</dbReference>
<evidence type="ECO:0000256" key="7">
    <source>
        <dbReference type="ARBA" id="ARBA00022840"/>
    </source>
</evidence>
<dbReference type="InterPro" id="IPR013656">
    <property type="entry name" value="PAS_4"/>
</dbReference>
<keyword evidence="6 9" id="KW-0418">Kinase</keyword>
<dbReference type="PANTHER" id="PTHR41523:SF7">
    <property type="entry name" value="HISTIDINE KINASE"/>
    <property type="match status" value="1"/>
</dbReference>
<dbReference type="RefSeq" id="WP_245282383.1">
    <property type="nucleotide sequence ID" value="NZ_JBHSLU010000010.1"/>
</dbReference>
<keyword evidence="7" id="KW-0067">ATP-binding</keyword>
<keyword evidence="4 9" id="KW-0808">Transferase</keyword>
<evidence type="ECO:0000256" key="3">
    <source>
        <dbReference type="ARBA" id="ARBA00022553"/>
    </source>
</evidence>
<keyword evidence="5" id="KW-0547">Nucleotide-binding</keyword>
<name>A0ABW0NX16_9HYPH</name>
<dbReference type="SUPFAM" id="SSF55785">
    <property type="entry name" value="PYP-like sensor domain (PAS domain)"/>
    <property type="match status" value="1"/>
</dbReference>
<dbReference type="EMBL" id="JBHSLU010000010">
    <property type="protein sequence ID" value="MFC5504991.1"/>
    <property type="molecule type" value="Genomic_DNA"/>
</dbReference>
<keyword evidence="10" id="KW-1185">Reference proteome</keyword>
<dbReference type="SMART" id="SM00911">
    <property type="entry name" value="HWE_HK"/>
    <property type="match status" value="1"/>
</dbReference>
<dbReference type="InterPro" id="IPR036890">
    <property type="entry name" value="HATPase_C_sf"/>
</dbReference>
<evidence type="ECO:0000313" key="9">
    <source>
        <dbReference type="EMBL" id="MFC5504991.1"/>
    </source>
</evidence>
<evidence type="ECO:0000256" key="2">
    <source>
        <dbReference type="ARBA" id="ARBA00012438"/>
    </source>
</evidence>
<evidence type="ECO:0000259" key="8">
    <source>
        <dbReference type="SMART" id="SM00911"/>
    </source>
</evidence>
<dbReference type="EC" id="2.7.13.3" evidence="2"/>
<evidence type="ECO:0000256" key="1">
    <source>
        <dbReference type="ARBA" id="ARBA00000085"/>
    </source>
</evidence>
<dbReference type="GO" id="GO:0004673">
    <property type="term" value="F:protein histidine kinase activity"/>
    <property type="evidence" value="ECO:0007669"/>
    <property type="project" value="UniProtKB-EC"/>
</dbReference>
<evidence type="ECO:0000256" key="5">
    <source>
        <dbReference type="ARBA" id="ARBA00022741"/>
    </source>
</evidence>
<dbReference type="InterPro" id="IPR011102">
    <property type="entry name" value="Sig_transdc_His_kinase_HWE"/>
</dbReference>
<dbReference type="Gene3D" id="3.30.450.20">
    <property type="entry name" value="PAS domain"/>
    <property type="match status" value="1"/>
</dbReference>
<dbReference type="InterPro" id="IPR035965">
    <property type="entry name" value="PAS-like_dom_sf"/>
</dbReference>
<evidence type="ECO:0000256" key="4">
    <source>
        <dbReference type="ARBA" id="ARBA00022679"/>
    </source>
</evidence>
<dbReference type="Pfam" id="PF07536">
    <property type="entry name" value="HWE_HK"/>
    <property type="match status" value="1"/>
</dbReference>
<organism evidence="9 10">
    <name type="scientific">Bosea massiliensis</name>
    <dbReference type="NCBI Taxonomy" id="151419"/>
    <lineage>
        <taxon>Bacteria</taxon>
        <taxon>Pseudomonadati</taxon>
        <taxon>Pseudomonadota</taxon>
        <taxon>Alphaproteobacteria</taxon>
        <taxon>Hyphomicrobiales</taxon>
        <taxon>Boseaceae</taxon>
        <taxon>Bosea</taxon>
    </lineage>
</organism>
<gene>
    <name evidence="9" type="ORF">ACFPN9_06930</name>
</gene>
<proteinExistence type="predicted"/>
<evidence type="ECO:0000313" key="10">
    <source>
        <dbReference type="Proteomes" id="UP001596060"/>
    </source>
</evidence>
<sequence>MSDDFLTGGGVMGAAIREHDWANTPLGPLADWPTALKVTVGLMVNSRFPKCLFWGPELISLYNDGYRPLLGTKPEALGRPVGEVWPEVWDELRPVAEKAMAGEASYFEDMPLVLERFGRPEQTWFTFCYSPVRDETGVVVGVIDTVIETTGKVKAERDARLLNAELAHRMKNVMAMVSAVASQTFRSAPTLQAAQATFSERIATLGQAHDILTQSSWSGAPIGEVIRSALAPHGVAEGRLVVSGPAIELGADHALTLALAINELITNAIKYGALSVEGGRVALSWQAGLGGSEEPFRLEWVEHGGPPVKAPSRAGFGSRLIERVAAQKFGGEATLDYAPEGFRYRLATTMDKLLPRENPST</sequence>
<reference evidence="10" key="1">
    <citation type="journal article" date="2019" name="Int. J. Syst. Evol. Microbiol.">
        <title>The Global Catalogue of Microorganisms (GCM) 10K type strain sequencing project: providing services to taxonomists for standard genome sequencing and annotation.</title>
        <authorList>
            <consortium name="The Broad Institute Genomics Platform"/>
            <consortium name="The Broad Institute Genome Sequencing Center for Infectious Disease"/>
            <person name="Wu L."/>
            <person name="Ma J."/>
        </authorList>
    </citation>
    <scope>NUCLEOTIDE SEQUENCE [LARGE SCALE GENOMIC DNA]</scope>
    <source>
        <strain evidence="10">CCUG 43117</strain>
    </source>
</reference>
<dbReference type="PANTHER" id="PTHR41523">
    <property type="entry name" value="TWO-COMPONENT SYSTEM SENSOR PROTEIN"/>
    <property type="match status" value="1"/>
</dbReference>
<comment type="catalytic activity">
    <reaction evidence="1">
        <text>ATP + protein L-histidine = ADP + protein N-phospho-L-histidine.</text>
        <dbReference type="EC" id="2.7.13.3"/>
    </reaction>
</comment>
<dbReference type="Pfam" id="PF08448">
    <property type="entry name" value="PAS_4"/>
    <property type="match status" value="1"/>
</dbReference>
<accession>A0ABW0NX16</accession>
<evidence type="ECO:0000256" key="6">
    <source>
        <dbReference type="ARBA" id="ARBA00022777"/>
    </source>
</evidence>
<protein>
    <recommendedName>
        <fullName evidence="2">histidine kinase</fullName>
        <ecNumber evidence="2">2.7.13.3</ecNumber>
    </recommendedName>
</protein>
<dbReference type="Gene3D" id="3.30.565.10">
    <property type="entry name" value="Histidine kinase-like ATPase, C-terminal domain"/>
    <property type="match status" value="1"/>
</dbReference>
<keyword evidence="3" id="KW-0597">Phosphoprotein</keyword>
<comment type="caution">
    <text evidence="9">The sequence shown here is derived from an EMBL/GenBank/DDBJ whole genome shotgun (WGS) entry which is preliminary data.</text>
</comment>
<feature type="domain" description="Signal transduction histidine kinase HWE region" evidence="8">
    <location>
        <begin position="165"/>
        <end position="246"/>
    </location>
</feature>